<evidence type="ECO:0000313" key="4">
    <source>
        <dbReference type="Proteomes" id="UP000005038"/>
    </source>
</evidence>
<gene>
    <name evidence="3" type="ORF">GOOTI_035_00340</name>
</gene>
<dbReference type="EMBL" id="BAFB01000035">
    <property type="protein sequence ID" value="GAB32985.1"/>
    <property type="molecule type" value="Genomic_DNA"/>
</dbReference>
<feature type="transmembrane region" description="Helical" evidence="2">
    <location>
        <begin position="45"/>
        <end position="65"/>
    </location>
</feature>
<keyword evidence="2" id="KW-0812">Transmembrane</keyword>
<keyword evidence="2" id="KW-1133">Transmembrane helix</keyword>
<sequence length="66" mass="6370">MSVVTTDVHPGSAPGPSQDQPLAGTTTTAETPEAAPLIASARSGAVIVGLLAASTAVTFGSLFFAG</sequence>
<keyword evidence="4" id="KW-1185">Reference proteome</keyword>
<keyword evidence="2" id="KW-0472">Membrane</keyword>
<dbReference type="RefSeq" id="WP_007237246.1">
    <property type="nucleotide sequence ID" value="NZ_BAFB01000035.1"/>
</dbReference>
<dbReference type="AlphaFoldDB" id="H5THM7"/>
<reference evidence="3" key="1">
    <citation type="submission" date="2012-02" db="EMBL/GenBank/DDBJ databases">
        <title>Whole genome shotgun sequence of Gordonia otitidis NBRC 100426.</title>
        <authorList>
            <person name="Yoshida I."/>
            <person name="Hosoyama A."/>
            <person name="Tsuchikane K."/>
            <person name="Katsumata H."/>
            <person name="Yamazaki S."/>
            <person name="Fujita N."/>
        </authorList>
    </citation>
    <scope>NUCLEOTIDE SEQUENCE [LARGE SCALE GENOMIC DNA]</scope>
    <source>
        <strain evidence="3">NBRC 100426</strain>
    </source>
</reference>
<protein>
    <submittedName>
        <fullName evidence="3">Uncharacterized protein</fullName>
    </submittedName>
</protein>
<evidence type="ECO:0000256" key="1">
    <source>
        <dbReference type="SAM" id="MobiDB-lite"/>
    </source>
</evidence>
<name>H5THM7_GORO1</name>
<comment type="caution">
    <text evidence="3">The sequence shown here is derived from an EMBL/GenBank/DDBJ whole genome shotgun (WGS) entry which is preliminary data.</text>
</comment>
<evidence type="ECO:0000256" key="2">
    <source>
        <dbReference type="SAM" id="Phobius"/>
    </source>
</evidence>
<accession>H5THM7</accession>
<organism evidence="3 4">
    <name type="scientific">Gordonia otitidis (strain DSM 44809 / CCUG 52243 / JCM 12355 / NBRC 100426 / IFM 10032)</name>
    <dbReference type="NCBI Taxonomy" id="1108044"/>
    <lineage>
        <taxon>Bacteria</taxon>
        <taxon>Bacillati</taxon>
        <taxon>Actinomycetota</taxon>
        <taxon>Actinomycetes</taxon>
        <taxon>Mycobacteriales</taxon>
        <taxon>Gordoniaceae</taxon>
        <taxon>Gordonia</taxon>
    </lineage>
</organism>
<feature type="compositionally biased region" description="Polar residues" evidence="1">
    <location>
        <begin position="15"/>
        <end position="24"/>
    </location>
</feature>
<dbReference type="Proteomes" id="UP000005038">
    <property type="component" value="Unassembled WGS sequence"/>
</dbReference>
<evidence type="ECO:0000313" key="3">
    <source>
        <dbReference type="EMBL" id="GAB32985.1"/>
    </source>
</evidence>
<proteinExistence type="predicted"/>
<feature type="region of interest" description="Disordered" evidence="1">
    <location>
        <begin position="1"/>
        <end position="33"/>
    </location>
</feature>